<feature type="domain" description="RNase L inhibitor RLI-like possible metal-binding" evidence="9">
    <location>
        <begin position="105"/>
        <end position="138"/>
    </location>
</feature>
<feature type="binding site" evidence="6">
    <location>
        <position position="191"/>
    </location>
    <ligand>
        <name>S-adenosyl-L-methionine</name>
        <dbReference type="ChEBI" id="CHEBI:59789"/>
    </ligand>
</feature>
<proteinExistence type="inferred from homology"/>
<dbReference type="Pfam" id="PF04034">
    <property type="entry name" value="Ribo_biogen_C"/>
    <property type="match status" value="1"/>
</dbReference>
<evidence type="ECO:0000259" key="8">
    <source>
        <dbReference type="Pfam" id="PF04034"/>
    </source>
</evidence>
<keyword evidence="11" id="KW-1185">Reference proteome</keyword>
<evidence type="ECO:0000256" key="5">
    <source>
        <dbReference type="ARBA" id="ARBA00022691"/>
    </source>
</evidence>
<dbReference type="EC" id="2.5.1.157" evidence="6"/>
<dbReference type="AlphaFoldDB" id="A0A066WL57"/>
<comment type="function">
    <text evidence="6">Aminocarboxypropyltransferase that catalyzes the aminocarboxypropyl transfer on pseudouridine at position 1191 (Psi1191) in 18S rRNA. It constitutes the last step in biosynthesis of the hypermodified N1-methyl-N3-(3-amino-3-carboxypropyl) pseudouridine (m1acp3-Psi) conserved in eukaryotic 18S rRNA.</text>
</comment>
<dbReference type="Pfam" id="PF04068">
    <property type="entry name" value="Fer4_RLI"/>
    <property type="match status" value="1"/>
</dbReference>
<evidence type="ECO:0000256" key="7">
    <source>
        <dbReference type="SAM" id="MobiDB-lite"/>
    </source>
</evidence>
<dbReference type="FunCoup" id="A0A066WL57">
    <property type="interactions" value="157"/>
</dbReference>
<feature type="binding site" evidence="6">
    <location>
        <position position="168"/>
    </location>
    <ligand>
        <name>S-adenosyl-L-methionine</name>
        <dbReference type="ChEBI" id="CHEBI:59789"/>
    </ligand>
</feature>
<evidence type="ECO:0000256" key="1">
    <source>
        <dbReference type="ARBA" id="ARBA00022490"/>
    </source>
</evidence>
<reference evidence="10 11" key="1">
    <citation type="submission" date="2014-05" db="EMBL/GenBank/DDBJ databases">
        <title>Draft genome sequence of a rare smut relative, Tilletiaria anomala UBC 951.</title>
        <authorList>
            <consortium name="DOE Joint Genome Institute"/>
            <person name="Toome M."/>
            <person name="Kuo A."/>
            <person name="Henrissat B."/>
            <person name="Lipzen A."/>
            <person name="Tritt A."/>
            <person name="Yoshinaga Y."/>
            <person name="Zane M."/>
            <person name="Barry K."/>
            <person name="Grigoriev I.V."/>
            <person name="Spatafora J.W."/>
            <person name="Aimea M.C."/>
        </authorList>
    </citation>
    <scope>NUCLEOTIDE SEQUENCE [LARGE SCALE GENOMIC DNA]</scope>
    <source>
        <strain evidence="10 11">UBC 951</strain>
    </source>
</reference>
<feature type="region of interest" description="Disordered" evidence="7">
    <location>
        <begin position="1"/>
        <end position="99"/>
    </location>
</feature>
<keyword evidence="2 6" id="KW-0690">Ribosome biogenesis</keyword>
<dbReference type="HAMAP" id="MF_01116">
    <property type="entry name" value="TSR3"/>
    <property type="match status" value="1"/>
</dbReference>
<dbReference type="OMA" id="DCSWKSL"/>
<evidence type="ECO:0000256" key="4">
    <source>
        <dbReference type="ARBA" id="ARBA00022679"/>
    </source>
</evidence>
<dbReference type="PANTHER" id="PTHR20426:SF0">
    <property type="entry name" value="18S RRNA AMINOCARBOXYPROPYLTRANSFERASE"/>
    <property type="match status" value="1"/>
</dbReference>
<keyword evidence="1 6" id="KW-0963">Cytoplasm</keyword>
<dbReference type="GeneID" id="25263548"/>
<gene>
    <name evidence="6" type="primary">TSR3</name>
    <name evidence="10" type="ORF">K437DRAFT_253348</name>
</gene>
<dbReference type="NCBIfam" id="NF002621">
    <property type="entry name" value="PRK02287.1"/>
    <property type="match status" value="1"/>
</dbReference>
<evidence type="ECO:0000256" key="3">
    <source>
        <dbReference type="ARBA" id="ARBA00022552"/>
    </source>
</evidence>
<dbReference type="InterPro" id="IPR007177">
    <property type="entry name" value="Tsr3_C"/>
</dbReference>
<sequence>MGKPKNNAGAGGKTRGKISRGRGGGRGSTRHQAYMQESSWRPDSAIDDPAEADEDPEIQSDCSELSEKAKGKQRQLDGYVGATSEDESGEESDDAVKGPDNLEIPLAMWDFGHCDPKRCSGRKLARLGFMRELKIGQRFRGVVLTPNATKTVSPADKDIIEQHGLAVVEASWARLDEVPFGKIKSPHERLLPRLVAANPVNYGKPLKLNCVEALAAALYICDEPASADLILSKFGWGHSFPELNGPVLDIYKRCRDHEDIDKAGKQVVADEEERRQAGKMKKFDPMQLLMPADEGDEREDVRST</sequence>
<keyword evidence="3 6" id="KW-0698">rRNA processing</keyword>
<comment type="similarity">
    <text evidence="6">Belongs to the TDD superfamily. TSR3 family.</text>
</comment>
<comment type="caution">
    <text evidence="6">Lacks conserved residue(s) required for the propagation of feature annotation.</text>
</comment>
<name>A0A066WL57_TILAU</name>
<dbReference type="STRING" id="1037660.A0A066WL57"/>
<evidence type="ECO:0000313" key="11">
    <source>
        <dbReference type="Proteomes" id="UP000027361"/>
    </source>
</evidence>
<keyword evidence="5 6" id="KW-0949">S-adenosyl-L-methionine</keyword>
<feature type="region of interest" description="Disordered" evidence="7">
    <location>
        <begin position="265"/>
        <end position="304"/>
    </location>
</feature>
<dbReference type="GO" id="GO:0030490">
    <property type="term" value="P:maturation of SSU-rRNA"/>
    <property type="evidence" value="ECO:0007669"/>
    <property type="project" value="TreeGrafter"/>
</dbReference>
<dbReference type="GO" id="GO:1904047">
    <property type="term" value="F:S-adenosyl-L-methionine binding"/>
    <property type="evidence" value="ECO:0007669"/>
    <property type="project" value="UniProtKB-UniRule"/>
</dbReference>
<dbReference type="PANTHER" id="PTHR20426">
    <property type="entry name" value="RIBOSOME BIOGENESIS PROTEIN TSR3 HOMOLOG"/>
    <property type="match status" value="1"/>
</dbReference>
<evidence type="ECO:0000259" key="9">
    <source>
        <dbReference type="Pfam" id="PF04068"/>
    </source>
</evidence>
<keyword evidence="4 6" id="KW-0808">Transferase</keyword>
<dbReference type="GO" id="GO:0106388">
    <property type="term" value="F:rRNA small subunit aminocarboxypropyltransferase activity"/>
    <property type="evidence" value="ECO:0007669"/>
    <property type="project" value="UniProtKB-EC"/>
</dbReference>
<dbReference type="RefSeq" id="XP_013246152.1">
    <property type="nucleotide sequence ID" value="XM_013390698.1"/>
</dbReference>
<dbReference type="InterPro" id="IPR007209">
    <property type="entry name" value="RNaseL-inhib-like_metal-bd_dom"/>
</dbReference>
<feature type="compositionally biased region" description="Acidic residues" evidence="7">
    <location>
        <begin position="45"/>
        <end position="58"/>
    </location>
</feature>
<dbReference type="GO" id="GO:0005634">
    <property type="term" value="C:nucleus"/>
    <property type="evidence" value="ECO:0007669"/>
    <property type="project" value="UniProtKB-SubCell"/>
</dbReference>
<dbReference type="InParanoid" id="A0A066WL57"/>
<feature type="domain" description="16S/18S rRNA aminocarboxypropyltransferase Tsr3 C-terminal" evidence="8">
    <location>
        <begin position="142"/>
        <end position="266"/>
    </location>
</feature>
<dbReference type="Proteomes" id="UP000027361">
    <property type="component" value="Unassembled WGS sequence"/>
</dbReference>
<comment type="catalytic activity">
    <reaction evidence="6">
        <text>N(1)-methylpseudouridine(1191) in yeast 18S rRNA + S-adenosyl-L-methionine = N(1)-methyl-N(3)-[(3S)-3-amino-3-carboxypropyl]pseudouridine(1191) in yeast 18S rRNA + S-methyl-5'-thioadenosine + H(+)</text>
        <dbReference type="Rhea" id="RHEA:63300"/>
        <dbReference type="Rhea" id="RHEA-COMP:13852"/>
        <dbReference type="Rhea" id="RHEA-COMP:16309"/>
        <dbReference type="ChEBI" id="CHEBI:15378"/>
        <dbReference type="ChEBI" id="CHEBI:17509"/>
        <dbReference type="ChEBI" id="CHEBI:59789"/>
        <dbReference type="ChEBI" id="CHEBI:74890"/>
        <dbReference type="ChEBI" id="CHEBI:146234"/>
    </reaction>
</comment>
<comment type="caution">
    <text evidence="10">The sequence shown here is derived from an EMBL/GenBank/DDBJ whole genome shotgun (WGS) entry which is preliminary data.</text>
</comment>
<organism evidence="10 11">
    <name type="scientific">Tilletiaria anomala (strain ATCC 24038 / CBS 436.72 / UBC 951)</name>
    <dbReference type="NCBI Taxonomy" id="1037660"/>
    <lineage>
        <taxon>Eukaryota</taxon>
        <taxon>Fungi</taxon>
        <taxon>Dikarya</taxon>
        <taxon>Basidiomycota</taxon>
        <taxon>Ustilaginomycotina</taxon>
        <taxon>Exobasidiomycetes</taxon>
        <taxon>Georgefischeriales</taxon>
        <taxon>Tilletiariaceae</taxon>
        <taxon>Tilletiaria</taxon>
    </lineage>
</organism>
<dbReference type="InterPro" id="IPR022968">
    <property type="entry name" value="Tsr3-like"/>
</dbReference>
<accession>A0A066WL57</accession>
<protein>
    <recommendedName>
        <fullName evidence="6">18S rRNA aminocarboxypropyltransferase</fullName>
        <ecNumber evidence="6">2.5.1.157</ecNumber>
    </recommendedName>
</protein>
<evidence type="ECO:0000313" key="10">
    <source>
        <dbReference type="EMBL" id="KDN53313.1"/>
    </source>
</evidence>
<dbReference type="HOGENOM" id="CLU_035060_2_1_1"/>
<comment type="subcellular location">
    <subcellularLocation>
        <location evidence="6">Cytoplasm</location>
    </subcellularLocation>
    <subcellularLocation>
        <location evidence="6">Nucleus</location>
    </subcellularLocation>
</comment>
<evidence type="ECO:0000256" key="2">
    <source>
        <dbReference type="ARBA" id="ARBA00022517"/>
    </source>
</evidence>
<feature type="binding site" evidence="6">
    <location>
        <position position="120"/>
    </location>
    <ligand>
        <name>S-adenosyl-L-methionine</name>
        <dbReference type="ChEBI" id="CHEBI:59789"/>
    </ligand>
</feature>
<feature type="compositionally biased region" description="Acidic residues" evidence="7">
    <location>
        <begin position="84"/>
        <end position="93"/>
    </location>
</feature>
<keyword evidence="6" id="KW-0539">Nucleus</keyword>
<comment type="catalytic activity">
    <reaction evidence="6">
        <text>an N(1)-methylpseudouridine in rRNA + S-adenosyl-L-methionine = N(1)-methyl-N(3)-[(3S)-3-amino-3-carboxypropyl]pseudouridine in rRNA + S-methyl-5'-thioadenosine + H(+)</text>
        <dbReference type="Rhea" id="RHEA:63296"/>
        <dbReference type="Rhea" id="RHEA-COMP:11634"/>
        <dbReference type="Rhea" id="RHEA-COMP:16310"/>
        <dbReference type="ChEBI" id="CHEBI:15378"/>
        <dbReference type="ChEBI" id="CHEBI:17509"/>
        <dbReference type="ChEBI" id="CHEBI:59789"/>
        <dbReference type="ChEBI" id="CHEBI:74890"/>
        <dbReference type="ChEBI" id="CHEBI:146234"/>
        <dbReference type="EC" id="2.5.1.157"/>
    </reaction>
</comment>
<feature type="compositionally biased region" description="Basic and acidic residues" evidence="7">
    <location>
        <begin position="272"/>
        <end position="284"/>
    </location>
</feature>
<dbReference type="GO" id="GO:0005737">
    <property type="term" value="C:cytoplasm"/>
    <property type="evidence" value="ECO:0007669"/>
    <property type="project" value="UniProtKB-SubCell"/>
</dbReference>
<dbReference type="GO" id="GO:0000455">
    <property type="term" value="P:enzyme-directed rRNA pseudouridine synthesis"/>
    <property type="evidence" value="ECO:0007669"/>
    <property type="project" value="UniProtKB-UniRule"/>
</dbReference>
<dbReference type="OrthoDB" id="10262062at2759"/>
<dbReference type="EMBL" id="JMSN01000003">
    <property type="protein sequence ID" value="KDN53313.1"/>
    <property type="molecule type" value="Genomic_DNA"/>
</dbReference>
<evidence type="ECO:0000256" key="6">
    <source>
        <dbReference type="HAMAP-Rule" id="MF_03146"/>
    </source>
</evidence>